<gene>
    <name evidence="2" type="ORF">D2V07_11525</name>
</gene>
<dbReference type="Proteomes" id="UP000286576">
    <property type="component" value="Unassembled WGS sequence"/>
</dbReference>
<organism evidence="2 3">
    <name type="scientific">Aurantiacibacter zhengii</name>
    <dbReference type="NCBI Taxonomy" id="2307003"/>
    <lineage>
        <taxon>Bacteria</taxon>
        <taxon>Pseudomonadati</taxon>
        <taxon>Pseudomonadota</taxon>
        <taxon>Alphaproteobacteria</taxon>
        <taxon>Sphingomonadales</taxon>
        <taxon>Erythrobacteraceae</taxon>
        <taxon>Aurantiacibacter</taxon>
    </lineage>
</organism>
<protein>
    <submittedName>
        <fullName evidence="2">Uncharacterized protein</fullName>
    </submittedName>
</protein>
<name>A0A418NSI0_9SPHN</name>
<evidence type="ECO:0000313" key="2">
    <source>
        <dbReference type="EMBL" id="RIV85927.1"/>
    </source>
</evidence>
<keyword evidence="1" id="KW-1133">Transmembrane helix</keyword>
<evidence type="ECO:0000256" key="1">
    <source>
        <dbReference type="SAM" id="Phobius"/>
    </source>
</evidence>
<evidence type="ECO:0000313" key="3">
    <source>
        <dbReference type="Proteomes" id="UP000286576"/>
    </source>
</evidence>
<reference evidence="2 3" key="1">
    <citation type="submission" date="2018-08" db="EMBL/GenBank/DDBJ databases">
        <title>Erythrobacter zhengii sp.nov., a bacterium isolated from deep-sea sediment.</title>
        <authorList>
            <person name="Fang C."/>
            <person name="Wu Y.-H."/>
            <person name="Sun C."/>
            <person name="Wang H."/>
            <person name="Cheng H."/>
            <person name="Meng F.-X."/>
            <person name="Wang C.-S."/>
            <person name="Xu X.-W."/>
        </authorList>
    </citation>
    <scope>NUCLEOTIDE SEQUENCE [LARGE SCALE GENOMIC DNA]</scope>
    <source>
        <strain evidence="2 3">V18</strain>
    </source>
</reference>
<accession>A0A418NSI0</accession>
<comment type="caution">
    <text evidence="2">The sequence shown here is derived from an EMBL/GenBank/DDBJ whole genome shotgun (WGS) entry which is preliminary data.</text>
</comment>
<dbReference type="EMBL" id="QXFL01000004">
    <property type="protein sequence ID" value="RIV85927.1"/>
    <property type="molecule type" value="Genomic_DNA"/>
</dbReference>
<proteinExistence type="predicted"/>
<keyword evidence="3" id="KW-1185">Reference proteome</keyword>
<dbReference type="OrthoDB" id="7411271at2"/>
<keyword evidence="1" id="KW-0812">Transmembrane</keyword>
<dbReference type="RefSeq" id="WP_119587120.1">
    <property type="nucleotide sequence ID" value="NZ_CAWODQ010000024.1"/>
</dbReference>
<sequence>MSKVTLGVFIAAIALIVVAVALDSAVFAGGSGIILMVGLIYAFVVARRDAERGEVARPAGVNAAE</sequence>
<keyword evidence="1" id="KW-0472">Membrane</keyword>
<dbReference type="AlphaFoldDB" id="A0A418NSI0"/>
<feature type="transmembrane region" description="Helical" evidence="1">
    <location>
        <begin position="29"/>
        <end position="46"/>
    </location>
</feature>